<evidence type="ECO:0000313" key="3">
    <source>
        <dbReference type="Proteomes" id="UP000616769"/>
    </source>
</evidence>
<dbReference type="OrthoDB" id="6509691at2759"/>
<reference evidence="2 3" key="1">
    <citation type="journal article" date="2015" name="Parasit. Vectors">
        <title>Draft genome of the scabies mite.</title>
        <authorList>
            <person name="Rider S.D.Jr."/>
            <person name="Morgan M.S."/>
            <person name="Arlian L.G."/>
        </authorList>
    </citation>
    <scope>NUCLEOTIDE SEQUENCE [LARGE SCALE GENOMIC DNA]</scope>
    <source>
        <strain evidence="2">Arlian Lab</strain>
    </source>
</reference>
<dbReference type="InterPro" id="IPR001878">
    <property type="entry name" value="Znf_CCHC"/>
</dbReference>
<gene>
    <name evidence="2" type="ORF">QR98_0062000</name>
</gene>
<name>A0A132A9L7_SARSC</name>
<dbReference type="PROSITE" id="PS50158">
    <property type="entry name" value="ZF_CCHC"/>
    <property type="match status" value="1"/>
</dbReference>
<feature type="compositionally biased region" description="Polar residues" evidence="1">
    <location>
        <begin position="1"/>
        <end position="15"/>
    </location>
</feature>
<feature type="compositionally biased region" description="Basic and acidic residues" evidence="1">
    <location>
        <begin position="24"/>
        <end position="38"/>
    </location>
</feature>
<dbReference type="Proteomes" id="UP000616769">
    <property type="component" value="Unassembled WGS sequence"/>
</dbReference>
<dbReference type="AlphaFoldDB" id="A0A132A9L7"/>
<evidence type="ECO:0000256" key="1">
    <source>
        <dbReference type="SAM" id="MobiDB-lite"/>
    </source>
</evidence>
<dbReference type="Pfam" id="PF00098">
    <property type="entry name" value="zf-CCHC"/>
    <property type="match status" value="1"/>
</dbReference>
<proteinExistence type="predicted"/>
<dbReference type="GO" id="GO:0008270">
    <property type="term" value="F:zinc ion binding"/>
    <property type="evidence" value="ECO:0007669"/>
    <property type="project" value="InterPro"/>
</dbReference>
<dbReference type="Gene3D" id="4.10.60.10">
    <property type="entry name" value="Zinc finger, CCHC-type"/>
    <property type="match status" value="1"/>
</dbReference>
<dbReference type="SUPFAM" id="SSF57756">
    <property type="entry name" value="Retrovirus zinc finger-like domains"/>
    <property type="match status" value="1"/>
</dbReference>
<dbReference type="SMART" id="SM00343">
    <property type="entry name" value="ZnF_C2HC"/>
    <property type="match status" value="1"/>
</dbReference>
<sequence length="90" mass="10500">MSENDNSTMADSNNHINDEPMTESENKPYNRYGGGDRRRNNRCYNCGQPGHYSYDCHRQQNGFSSFRGRNNQQYTNLRSSSRFHILNCAL</sequence>
<dbReference type="GO" id="GO:0003676">
    <property type="term" value="F:nucleic acid binding"/>
    <property type="evidence" value="ECO:0007669"/>
    <property type="project" value="InterPro"/>
</dbReference>
<feature type="region of interest" description="Disordered" evidence="1">
    <location>
        <begin position="1"/>
        <end position="41"/>
    </location>
</feature>
<accession>A0A132A9L7</accession>
<dbReference type="EMBL" id="JXLN01011811">
    <property type="protein sequence ID" value="KPM07701.1"/>
    <property type="molecule type" value="Genomic_DNA"/>
</dbReference>
<protein>
    <submittedName>
        <fullName evidence="2">Uncharacterized protein</fullName>
    </submittedName>
</protein>
<comment type="caution">
    <text evidence="2">The sequence shown here is derived from an EMBL/GenBank/DDBJ whole genome shotgun (WGS) entry which is preliminary data.</text>
</comment>
<organism evidence="2 3">
    <name type="scientific">Sarcoptes scabiei</name>
    <name type="common">Itch mite</name>
    <name type="synonym">Acarus scabiei</name>
    <dbReference type="NCBI Taxonomy" id="52283"/>
    <lineage>
        <taxon>Eukaryota</taxon>
        <taxon>Metazoa</taxon>
        <taxon>Ecdysozoa</taxon>
        <taxon>Arthropoda</taxon>
        <taxon>Chelicerata</taxon>
        <taxon>Arachnida</taxon>
        <taxon>Acari</taxon>
        <taxon>Acariformes</taxon>
        <taxon>Sarcoptiformes</taxon>
        <taxon>Astigmata</taxon>
        <taxon>Psoroptidia</taxon>
        <taxon>Sarcoptoidea</taxon>
        <taxon>Sarcoptidae</taxon>
        <taxon>Sarcoptinae</taxon>
        <taxon>Sarcoptes</taxon>
    </lineage>
</organism>
<evidence type="ECO:0000313" key="2">
    <source>
        <dbReference type="EMBL" id="KPM07701.1"/>
    </source>
</evidence>
<dbReference type="VEuPathDB" id="VectorBase:SSCA006563"/>
<dbReference type="InterPro" id="IPR036875">
    <property type="entry name" value="Znf_CCHC_sf"/>
</dbReference>